<dbReference type="InterPro" id="IPR036625">
    <property type="entry name" value="E3-bd_dom_sf"/>
</dbReference>
<comment type="similarity">
    <text evidence="2 7">Belongs to the 2-oxoacid dehydrogenase family.</text>
</comment>
<dbReference type="InterPro" id="IPR050743">
    <property type="entry name" value="2-oxoacid_DH_E2_comp"/>
</dbReference>
<dbReference type="PROSITE" id="PS50968">
    <property type="entry name" value="BIOTINYL_LIPOYL"/>
    <property type="match status" value="1"/>
</dbReference>
<keyword evidence="4 7" id="KW-0808">Transferase</keyword>
<evidence type="ECO:0000259" key="9">
    <source>
        <dbReference type="PROSITE" id="PS50968"/>
    </source>
</evidence>
<evidence type="ECO:0000256" key="1">
    <source>
        <dbReference type="ARBA" id="ARBA00001938"/>
    </source>
</evidence>
<dbReference type="EMBL" id="JABANE010000109">
    <property type="protein sequence ID" value="NME71693.1"/>
    <property type="molecule type" value="Genomic_DNA"/>
</dbReference>
<dbReference type="EC" id="2.3.1.-" evidence="7"/>
<evidence type="ECO:0000256" key="2">
    <source>
        <dbReference type="ARBA" id="ARBA00007317"/>
    </source>
</evidence>
<feature type="domain" description="Peripheral subunit-binding (PSBD)" evidence="10">
    <location>
        <begin position="123"/>
        <end position="163"/>
    </location>
</feature>
<dbReference type="Gene3D" id="3.30.559.10">
    <property type="entry name" value="Chloramphenicol acetyltransferase-like domain"/>
    <property type="match status" value="1"/>
</dbReference>
<keyword evidence="6 7" id="KW-0012">Acyltransferase</keyword>
<dbReference type="PANTHER" id="PTHR43178">
    <property type="entry name" value="DIHYDROLIPOAMIDE ACETYLTRANSFERASE COMPONENT OF PYRUVATE DEHYDROGENASE COMPLEX"/>
    <property type="match status" value="1"/>
</dbReference>
<dbReference type="PANTHER" id="PTHR43178:SF5">
    <property type="entry name" value="LIPOAMIDE ACYLTRANSFERASE COMPONENT OF BRANCHED-CHAIN ALPHA-KETO ACID DEHYDROGENASE COMPLEX, MITOCHONDRIAL"/>
    <property type="match status" value="1"/>
</dbReference>
<evidence type="ECO:0000259" key="10">
    <source>
        <dbReference type="PROSITE" id="PS51826"/>
    </source>
</evidence>
<dbReference type="AlphaFoldDB" id="A0A7X9RZQ6"/>
<dbReference type="PROSITE" id="PS51826">
    <property type="entry name" value="PSBD"/>
    <property type="match status" value="1"/>
</dbReference>
<name>A0A7X9RZQ6_9BACT</name>
<sequence length="439" mass="47148">MAQVEMVLPAMGEGVMEATVLEWLKQEGDTITLDESVVEVATDKVDTEVPATVEGVIKSILVQKDDVVQIGSPIAIVETEGGDDAPAEEPLKDVEEVAQTIMSDINQAASFPTEISAKSGNRFYSPLVRNIAKTEGISQEVLDSIPGTGKDGRVTKDDILSFIKDGVPQSAPAKTVTPAPVAQTSAPAPAPKAVTPPPAVALDNGDEVIEMDRVRKMIADRMVSSKHTAPHVTSCVEADLTNVVLWRNKHKESFKKKEGANLTFMPIIISAIAKAIKEYPMINVQVDGSNIVVKKDINIGMAVAMPNGNLIVPVIKNADRYSLSGLAIKIQDLSIRARENRLKPDELQGGTYTVSNIGSFGNTIGTPIILQPQVAIMAVGTIRKKPAVIETPQGDTIGIRQFAYFSHSYDHRVVDGALGGMMVRKVADILEGWDLNQEV</sequence>
<dbReference type="GO" id="GO:0031405">
    <property type="term" value="F:lipoic acid binding"/>
    <property type="evidence" value="ECO:0007669"/>
    <property type="project" value="TreeGrafter"/>
</dbReference>
<dbReference type="GO" id="GO:0005737">
    <property type="term" value="C:cytoplasm"/>
    <property type="evidence" value="ECO:0007669"/>
    <property type="project" value="TreeGrafter"/>
</dbReference>
<dbReference type="InterPro" id="IPR004167">
    <property type="entry name" value="PSBD"/>
</dbReference>
<reference evidence="11 12" key="1">
    <citation type="submission" date="2020-04" db="EMBL/GenBank/DDBJ databases">
        <title>Flammeovirga sp. SR4, a novel species isolated from seawater.</title>
        <authorList>
            <person name="Wang X."/>
        </authorList>
    </citation>
    <scope>NUCLEOTIDE SEQUENCE [LARGE SCALE GENOMIC DNA]</scope>
    <source>
        <strain evidence="11 12">ATCC 23126</strain>
    </source>
</reference>
<comment type="subunit">
    <text evidence="3">Forms a 24-polypeptide structural core with octahedral symmetry.</text>
</comment>
<evidence type="ECO:0000256" key="6">
    <source>
        <dbReference type="ARBA" id="ARBA00023315"/>
    </source>
</evidence>
<dbReference type="InterPro" id="IPR011053">
    <property type="entry name" value="Single_hybrid_motif"/>
</dbReference>
<dbReference type="GO" id="GO:0016407">
    <property type="term" value="F:acetyltransferase activity"/>
    <property type="evidence" value="ECO:0007669"/>
    <property type="project" value="TreeGrafter"/>
</dbReference>
<dbReference type="FunFam" id="3.30.559.10:FF:000007">
    <property type="entry name" value="Dihydrolipoamide acetyltransferase component of pyruvate dehydrogenase complex"/>
    <property type="match status" value="1"/>
</dbReference>
<dbReference type="InterPro" id="IPR023213">
    <property type="entry name" value="CAT-like_dom_sf"/>
</dbReference>
<evidence type="ECO:0000256" key="8">
    <source>
        <dbReference type="SAM" id="MobiDB-lite"/>
    </source>
</evidence>
<comment type="caution">
    <text evidence="11">The sequence shown here is derived from an EMBL/GenBank/DDBJ whole genome shotgun (WGS) entry which is preliminary data.</text>
</comment>
<dbReference type="PROSITE" id="PS00189">
    <property type="entry name" value="LIPOYL"/>
    <property type="match status" value="1"/>
</dbReference>
<evidence type="ECO:0000256" key="4">
    <source>
        <dbReference type="ARBA" id="ARBA00022679"/>
    </source>
</evidence>
<evidence type="ECO:0000256" key="5">
    <source>
        <dbReference type="ARBA" id="ARBA00022823"/>
    </source>
</evidence>
<comment type="cofactor">
    <cofactor evidence="1 7">
        <name>(R)-lipoate</name>
        <dbReference type="ChEBI" id="CHEBI:83088"/>
    </cofactor>
</comment>
<dbReference type="InterPro" id="IPR000089">
    <property type="entry name" value="Biotin_lipoyl"/>
</dbReference>
<dbReference type="RefSeq" id="WP_169659901.1">
    <property type="nucleotide sequence ID" value="NZ_JABANE010000109.1"/>
</dbReference>
<keyword evidence="12" id="KW-1185">Reference proteome</keyword>
<organism evidence="11 12">
    <name type="scientific">Flammeovirga aprica JL-4</name>
    <dbReference type="NCBI Taxonomy" id="694437"/>
    <lineage>
        <taxon>Bacteria</taxon>
        <taxon>Pseudomonadati</taxon>
        <taxon>Bacteroidota</taxon>
        <taxon>Cytophagia</taxon>
        <taxon>Cytophagales</taxon>
        <taxon>Flammeovirgaceae</taxon>
        <taxon>Flammeovirga</taxon>
    </lineage>
</organism>
<feature type="domain" description="Lipoyl-binding" evidence="9">
    <location>
        <begin position="3"/>
        <end position="78"/>
    </location>
</feature>
<dbReference type="Pfam" id="PF02817">
    <property type="entry name" value="E3_binding"/>
    <property type="match status" value="1"/>
</dbReference>
<proteinExistence type="inferred from homology"/>
<dbReference type="Pfam" id="PF00364">
    <property type="entry name" value="Biotin_lipoyl"/>
    <property type="match status" value="1"/>
</dbReference>
<evidence type="ECO:0000313" key="12">
    <source>
        <dbReference type="Proteomes" id="UP000576082"/>
    </source>
</evidence>
<dbReference type="InterPro" id="IPR001078">
    <property type="entry name" value="2-oxoacid_DH_actylTfrase"/>
</dbReference>
<feature type="compositionally biased region" description="Low complexity" evidence="8">
    <location>
        <begin position="171"/>
        <end position="182"/>
    </location>
</feature>
<evidence type="ECO:0000256" key="7">
    <source>
        <dbReference type="RuleBase" id="RU003423"/>
    </source>
</evidence>
<evidence type="ECO:0000313" key="11">
    <source>
        <dbReference type="EMBL" id="NME71693.1"/>
    </source>
</evidence>
<feature type="region of interest" description="Disordered" evidence="8">
    <location>
        <begin position="169"/>
        <end position="201"/>
    </location>
</feature>
<dbReference type="Gene3D" id="2.40.50.100">
    <property type="match status" value="1"/>
</dbReference>
<protein>
    <recommendedName>
        <fullName evidence="7">Dihydrolipoamide acetyltransferase component of pyruvate dehydrogenase complex</fullName>
        <ecNumber evidence="7">2.3.1.-</ecNumber>
    </recommendedName>
</protein>
<dbReference type="SUPFAM" id="SSF47005">
    <property type="entry name" value="Peripheral subunit-binding domain of 2-oxo acid dehydrogenase complex"/>
    <property type="match status" value="1"/>
</dbReference>
<evidence type="ECO:0000256" key="3">
    <source>
        <dbReference type="ARBA" id="ARBA00011484"/>
    </source>
</evidence>
<dbReference type="CDD" id="cd06849">
    <property type="entry name" value="lipoyl_domain"/>
    <property type="match status" value="1"/>
</dbReference>
<dbReference type="Gene3D" id="4.10.320.10">
    <property type="entry name" value="E3-binding domain"/>
    <property type="match status" value="1"/>
</dbReference>
<dbReference type="InterPro" id="IPR003016">
    <property type="entry name" value="2-oxoA_DH_lipoyl-BS"/>
</dbReference>
<gene>
    <name evidence="11" type="ORF">HHU12_27255</name>
</gene>
<dbReference type="Pfam" id="PF00198">
    <property type="entry name" value="2-oxoacid_dh"/>
    <property type="match status" value="1"/>
</dbReference>
<dbReference type="SUPFAM" id="SSF52777">
    <property type="entry name" value="CoA-dependent acyltransferases"/>
    <property type="match status" value="1"/>
</dbReference>
<accession>A0A7X9RZQ6</accession>
<feature type="compositionally biased region" description="Pro residues" evidence="8">
    <location>
        <begin position="188"/>
        <end position="199"/>
    </location>
</feature>
<dbReference type="SUPFAM" id="SSF51230">
    <property type="entry name" value="Single hybrid motif"/>
    <property type="match status" value="1"/>
</dbReference>
<keyword evidence="5 7" id="KW-0450">Lipoyl</keyword>
<dbReference type="Proteomes" id="UP000576082">
    <property type="component" value="Unassembled WGS sequence"/>
</dbReference>